<feature type="domain" description="M23ase beta-sheet core" evidence="4">
    <location>
        <begin position="368"/>
        <end position="467"/>
    </location>
</feature>
<sequence>MKKSILSSMTAVALLSTAVTAGTPVSAESIDDLKEQINEHEQEKSKISEEKNSLNKDKQDTETKINENLSEQESVENEILDIDDELATTQNKIDTKENEIKATNDEIDDLTERIGTLTKEIEVLEDKIEKRDALLKDRLRSIQQNGGQIKLIQVIFGSKSFVDFISRTSAVNTIMDQDKQIMEEQAADKQLLAEHKQEVEEKKDTVVAKKEELELQKTELLALKDQLDNQKKERKTLMAKLEKEQENLEEIKLTIEEEHAILAAEEKAQAQAIALAEQKVGELEQLAKEEAERKRQEAERRKAEQERQERESHNNNTNNDNSNKVASAPETKVESGNTGGGYFIYPANGRLTSGFGMRNHPIFNVSRLHAGVDFGVGTGTPLVAPADGVVSTAGTMGGFGNVIMISHYIDGKSYTTVMAHLSRIDVSSGQAVTQGQVIGATGNTGNSTGPHLHFEVHPGGYGNPVDPMPFLR</sequence>
<comment type="caution">
    <text evidence="6">The sequence shown here is derived from an EMBL/GenBank/DDBJ whole genome shotgun (WGS) entry which is preliminary data.</text>
</comment>
<evidence type="ECO:0000313" key="6">
    <source>
        <dbReference type="EMBL" id="GGN53730.1"/>
    </source>
</evidence>
<dbReference type="PANTHER" id="PTHR21666:SF285">
    <property type="entry name" value="M23 FAMILY METALLOPEPTIDASE"/>
    <property type="match status" value="1"/>
</dbReference>
<keyword evidence="7" id="KW-1185">Reference proteome</keyword>
<feature type="chain" id="PRO_5038504965" evidence="3">
    <location>
        <begin position="22"/>
        <end position="472"/>
    </location>
</feature>
<dbReference type="PANTHER" id="PTHR21666">
    <property type="entry name" value="PEPTIDASE-RELATED"/>
    <property type="match status" value="1"/>
</dbReference>
<dbReference type="SUPFAM" id="SSF51261">
    <property type="entry name" value="Duplicated hybrid motif"/>
    <property type="match status" value="1"/>
</dbReference>
<dbReference type="Pfam" id="PF24568">
    <property type="entry name" value="CC_PcsB"/>
    <property type="match status" value="1"/>
</dbReference>
<organism evidence="6 7">
    <name type="scientific">Oceanobacillus indicireducens</name>
    <dbReference type="NCBI Taxonomy" id="1004261"/>
    <lineage>
        <taxon>Bacteria</taxon>
        <taxon>Bacillati</taxon>
        <taxon>Bacillota</taxon>
        <taxon>Bacilli</taxon>
        <taxon>Bacillales</taxon>
        <taxon>Bacillaceae</taxon>
        <taxon>Oceanobacillus</taxon>
    </lineage>
</organism>
<dbReference type="InterPro" id="IPR011055">
    <property type="entry name" value="Dup_hybrid_motif"/>
</dbReference>
<dbReference type="Gene3D" id="2.70.70.10">
    <property type="entry name" value="Glucose Permease (Domain IIA)"/>
    <property type="match status" value="1"/>
</dbReference>
<feature type="compositionally biased region" description="Basic and acidic residues" evidence="2">
    <location>
        <begin position="38"/>
        <end position="65"/>
    </location>
</feature>
<feature type="compositionally biased region" description="Low complexity" evidence="2">
    <location>
        <begin position="314"/>
        <end position="323"/>
    </location>
</feature>
<evidence type="ECO:0000259" key="4">
    <source>
        <dbReference type="Pfam" id="PF01551"/>
    </source>
</evidence>
<proteinExistence type="predicted"/>
<name>A0A917XUG0_9BACI</name>
<feature type="domain" description="Peptidoglycan hydrolase PcsB coiled-coil" evidence="5">
    <location>
        <begin position="121"/>
        <end position="194"/>
    </location>
</feature>
<evidence type="ECO:0000259" key="5">
    <source>
        <dbReference type="Pfam" id="PF24568"/>
    </source>
</evidence>
<reference evidence="6" key="2">
    <citation type="submission" date="2020-09" db="EMBL/GenBank/DDBJ databases">
        <authorList>
            <person name="Sun Q."/>
            <person name="Ohkuma M."/>
        </authorList>
    </citation>
    <scope>NUCLEOTIDE SEQUENCE</scope>
    <source>
        <strain evidence="6">JCM 17251</strain>
    </source>
</reference>
<gene>
    <name evidence="6" type="ORF">GCM10007971_10570</name>
</gene>
<dbReference type="Pfam" id="PF01551">
    <property type="entry name" value="Peptidase_M23"/>
    <property type="match status" value="1"/>
</dbReference>
<evidence type="ECO:0000313" key="7">
    <source>
        <dbReference type="Proteomes" id="UP000624041"/>
    </source>
</evidence>
<dbReference type="InterPro" id="IPR057309">
    <property type="entry name" value="PcsB_CC"/>
</dbReference>
<dbReference type="AlphaFoldDB" id="A0A917XUG0"/>
<dbReference type="Gene3D" id="6.10.250.3150">
    <property type="match status" value="1"/>
</dbReference>
<dbReference type="InterPro" id="IPR016047">
    <property type="entry name" value="M23ase_b-sheet_dom"/>
</dbReference>
<dbReference type="GO" id="GO:0004222">
    <property type="term" value="F:metalloendopeptidase activity"/>
    <property type="evidence" value="ECO:0007669"/>
    <property type="project" value="TreeGrafter"/>
</dbReference>
<dbReference type="InterPro" id="IPR050570">
    <property type="entry name" value="Cell_wall_metabolism_enzyme"/>
</dbReference>
<feature type="compositionally biased region" description="Basic and acidic residues" evidence="2">
    <location>
        <begin position="290"/>
        <end position="313"/>
    </location>
</feature>
<evidence type="ECO:0000256" key="1">
    <source>
        <dbReference type="ARBA" id="ARBA00022729"/>
    </source>
</evidence>
<evidence type="ECO:0000256" key="2">
    <source>
        <dbReference type="SAM" id="MobiDB-lite"/>
    </source>
</evidence>
<feature type="region of interest" description="Disordered" evidence="2">
    <location>
        <begin position="38"/>
        <end position="66"/>
    </location>
</feature>
<dbReference type="RefSeq" id="WP_229782578.1">
    <property type="nucleotide sequence ID" value="NZ_BMOS01000005.1"/>
</dbReference>
<feature type="region of interest" description="Disordered" evidence="2">
    <location>
        <begin position="290"/>
        <end position="339"/>
    </location>
</feature>
<feature type="signal peptide" evidence="3">
    <location>
        <begin position="1"/>
        <end position="21"/>
    </location>
</feature>
<dbReference type="Proteomes" id="UP000624041">
    <property type="component" value="Unassembled WGS sequence"/>
</dbReference>
<keyword evidence="1 3" id="KW-0732">Signal</keyword>
<dbReference type="EMBL" id="BMOS01000005">
    <property type="protein sequence ID" value="GGN53730.1"/>
    <property type="molecule type" value="Genomic_DNA"/>
</dbReference>
<evidence type="ECO:0000256" key="3">
    <source>
        <dbReference type="SAM" id="SignalP"/>
    </source>
</evidence>
<reference evidence="6" key="1">
    <citation type="journal article" date="2014" name="Int. J. Syst. Evol. Microbiol.">
        <title>Complete genome sequence of Corynebacterium casei LMG S-19264T (=DSM 44701T), isolated from a smear-ripened cheese.</title>
        <authorList>
            <consortium name="US DOE Joint Genome Institute (JGI-PGF)"/>
            <person name="Walter F."/>
            <person name="Albersmeier A."/>
            <person name="Kalinowski J."/>
            <person name="Ruckert C."/>
        </authorList>
    </citation>
    <scope>NUCLEOTIDE SEQUENCE</scope>
    <source>
        <strain evidence="6">JCM 17251</strain>
    </source>
</reference>
<dbReference type="CDD" id="cd12797">
    <property type="entry name" value="M23_peptidase"/>
    <property type="match status" value="1"/>
</dbReference>
<protein>
    <submittedName>
        <fullName evidence="6">Peptidase M24</fullName>
    </submittedName>
</protein>
<accession>A0A917XUG0</accession>